<feature type="compositionally biased region" description="Polar residues" evidence="1">
    <location>
        <begin position="141"/>
        <end position="152"/>
    </location>
</feature>
<evidence type="ECO:0000256" key="1">
    <source>
        <dbReference type="SAM" id="MobiDB-lite"/>
    </source>
</evidence>
<feature type="compositionally biased region" description="Basic and acidic residues" evidence="1">
    <location>
        <begin position="570"/>
        <end position="579"/>
    </location>
</feature>
<reference evidence="2" key="1">
    <citation type="submission" date="2021-01" db="UniProtKB">
        <authorList>
            <consortium name="EnsemblMetazoa"/>
        </authorList>
    </citation>
    <scope>IDENTIFICATION</scope>
</reference>
<dbReference type="KEGG" id="vde:111248017"/>
<feature type="compositionally biased region" description="Basic and acidic residues" evidence="1">
    <location>
        <begin position="515"/>
        <end position="536"/>
    </location>
</feature>
<protein>
    <submittedName>
        <fullName evidence="2">Uncharacterized protein</fullName>
    </submittedName>
</protein>
<feature type="compositionally biased region" description="Basic residues" evidence="1">
    <location>
        <begin position="168"/>
        <end position="178"/>
    </location>
</feature>
<feature type="compositionally biased region" description="Low complexity" evidence="1">
    <location>
        <begin position="121"/>
        <end position="132"/>
    </location>
</feature>
<dbReference type="Proteomes" id="UP000594260">
    <property type="component" value="Unplaced"/>
</dbReference>
<feature type="compositionally biased region" description="Low complexity" evidence="1">
    <location>
        <begin position="537"/>
        <end position="548"/>
    </location>
</feature>
<feature type="compositionally biased region" description="Basic and acidic residues" evidence="1">
    <location>
        <begin position="313"/>
        <end position="332"/>
    </location>
</feature>
<sequence length="735" mass="81539">MRIIENASTPQDIAERLNREHILPRFSPASTGSLPPARRADAKADVVLHDENAMSGDAFHIQQKNQGLGQTVDKLSQPTPSRTGRKVRPKRVSSGGKSDKQQVHIESDKAEKQPAVEKIKSPSSGSRTSKSSFEIHAVETSARSNVADNSAGLTPPTRRRPQSESPLRRQRPKSRGRQGRPENKQPYSSPVFESPDLTFQIGAPSAFNATVIDESARQGYELELVEPEDNTQIYEENLEKFLQQKQQNTPRRESRYEPVLTDFETPEKSQWNTESEGTPKERFGTSPKRLVDVPEGERSPEASLSGIAITQQSKEDQKRGDSNSPFSKEKPPEGGTSSKQDEPSRKHGEFPESHTQEKRIRADSSNESTSSEKAAVESEIETHTQTTKSQRESRGRRKENKEALGKNAAGRSIRPPKPSQVNSLGEEPSQKRRKKSTDALKSNGTGEKQPENAQSDITQKPTTTKRKKTENESSKKSGRSIKKKSERSLAAPVQSISRKTQTENESPHPTAKSGKLKENEEREQLSEPILKAERATSSKSDVPVSVPKARTSKKKQNGGKKPGTASKSSKAAEARKELSDSPMKSGKSKKQPAEQASFQPPGVRRKKGRSCVACGKALTWNYIALNCNSCQKERCRLCLDCPCRQTSNGPKRRKTNDDQDESEPNTSGGTRKSRKKGSSMQSKATRDEQARGKRKARDCVVCARNMHFNYRSVACDVCKRERCRDCPTCVCENSD</sequence>
<feature type="region of interest" description="Disordered" evidence="1">
    <location>
        <begin position="18"/>
        <end position="44"/>
    </location>
</feature>
<evidence type="ECO:0000313" key="3">
    <source>
        <dbReference type="Proteomes" id="UP000594260"/>
    </source>
</evidence>
<organism evidence="2 3">
    <name type="scientific">Varroa destructor</name>
    <name type="common">Honeybee mite</name>
    <dbReference type="NCBI Taxonomy" id="109461"/>
    <lineage>
        <taxon>Eukaryota</taxon>
        <taxon>Metazoa</taxon>
        <taxon>Ecdysozoa</taxon>
        <taxon>Arthropoda</taxon>
        <taxon>Chelicerata</taxon>
        <taxon>Arachnida</taxon>
        <taxon>Acari</taxon>
        <taxon>Parasitiformes</taxon>
        <taxon>Mesostigmata</taxon>
        <taxon>Gamasina</taxon>
        <taxon>Dermanyssoidea</taxon>
        <taxon>Varroidae</taxon>
        <taxon>Varroa</taxon>
    </lineage>
</organism>
<keyword evidence="3" id="KW-1185">Reference proteome</keyword>
<feature type="region of interest" description="Disordered" evidence="1">
    <location>
        <begin position="647"/>
        <end position="691"/>
    </location>
</feature>
<accession>A0A7M7JQP6</accession>
<feature type="region of interest" description="Disordered" evidence="1">
    <location>
        <begin position="240"/>
        <end position="606"/>
    </location>
</feature>
<dbReference type="OMA" id="EVIICYC"/>
<feature type="compositionally biased region" description="Basic and acidic residues" evidence="1">
    <location>
        <begin position="277"/>
        <end position="300"/>
    </location>
</feature>
<dbReference type="OrthoDB" id="10680550at2759"/>
<evidence type="ECO:0000313" key="2">
    <source>
        <dbReference type="EnsemblMetazoa" id="XP_022655434"/>
    </source>
</evidence>
<dbReference type="InParanoid" id="A0A7M7JQP6"/>
<feature type="compositionally biased region" description="Basic and acidic residues" evidence="1">
    <location>
        <begin position="97"/>
        <end position="120"/>
    </location>
</feature>
<dbReference type="RefSeq" id="XP_022655434.1">
    <property type="nucleotide sequence ID" value="XM_022799699.1"/>
</dbReference>
<feature type="compositionally biased region" description="Polar residues" evidence="1">
    <location>
        <begin position="63"/>
        <end position="82"/>
    </location>
</feature>
<feature type="compositionally biased region" description="Polar residues" evidence="1">
    <location>
        <begin position="439"/>
        <end position="457"/>
    </location>
</feature>
<proteinExistence type="predicted"/>
<dbReference type="EnsemblMetazoa" id="XM_022799699">
    <property type="protein sequence ID" value="XP_022655434"/>
    <property type="gene ID" value="LOC111248017"/>
</dbReference>
<feature type="region of interest" description="Disordered" evidence="1">
    <location>
        <begin position="63"/>
        <end position="196"/>
    </location>
</feature>
<feature type="compositionally biased region" description="Basic residues" evidence="1">
    <location>
        <begin position="476"/>
        <end position="485"/>
    </location>
</feature>
<dbReference type="GeneID" id="111248017"/>
<name>A0A7M7JQP6_VARDE</name>
<feature type="compositionally biased region" description="Basic and acidic residues" evidence="1">
    <location>
        <begin position="339"/>
        <end position="364"/>
    </location>
</feature>
<feature type="compositionally biased region" description="Basic and acidic residues" evidence="1">
    <location>
        <begin position="389"/>
        <end position="404"/>
    </location>
</feature>
<dbReference type="AlphaFoldDB" id="A0A7M7JQP6"/>